<keyword evidence="2" id="KW-0472">Membrane</keyword>
<proteinExistence type="predicted"/>
<feature type="transmembrane region" description="Helical" evidence="2">
    <location>
        <begin position="39"/>
        <end position="56"/>
    </location>
</feature>
<protein>
    <submittedName>
        <fullName evidence="3">Uncharacterized protein</fullName>
    </submittedName>
</protein>
<accession>A0A9P4S2D4</accession>
<comment type="caution">
    <text evidence="3">The sequence shown here is derived from an EMBL/GenBank/DDBJ whole genome shotgun (WGS) entry which is preliminary data.</text>
</comment>
<feature type="transmembrane region" description="Helical" evidence="2">
    <location>
        <begin position="119"/>
        <end position="137"/>
    </location>
</feature>
<organism evidence="3 4">
    <name type="scientific">Patellaria atrata CBS 101060</name>
    <dbReference type="NCBI Taxonomy" id="1346257"/>
    <lineage>
        <taxon>Eukaryota</taxon>
        <taxon>Fungi</taxon>
        <taxon>Dikarya</taxon>
        <taxon>Ascomycota</taxon>
        <taxon>Pezizomycotina</taxon>
        <taxon>Dothideomycetes</taxon>
        <taxon>Dothideomycetes incertae sedis</taxon>
        <taxon>Patellariales</taxon>
        <taxon>Patellariaceae</taxon>
        <taxon>Patellaria</taxon>
    </lineage>
</organism>
<dbReference type="EMBL" id="MU006113">
    <property type="protein sequence ID" value="KAF2834946.1"/>
    <property type="molecule type" value="Genomic_DNA"/>
</dbReference>
<feature type="transmembrane region" description="Helical" evidence="2">
    <location>
        <begin position="169"/>
        <end position="192"/>
    </location>
</feature>
<sequence length="328" mass="37220">MGNTSSTQFVKEGGRVAAQSFKPCHLFGDSDLYGLGVRLGFYLQYFAAIIAIYFIAVQELRQLRIGLNIIATAIFIALLVNSTQDSLVILDWTILIQLALVFPVYTAPELIVDNYIDRSFLWLLLALFLFVMPWLYFRGINNGRKEGCDVKILFVFAPISIYNSHFVGYLRFCAVVGCIIGVVALMISYANISNAVSKLRKEVENSRKKYFRLYAITICPLLLIITVVLVEMTLKVNHLDMDRSPLESTSQILSFVIGLFISVTVLWHCYVENIKRENESLLEQLLKVGNRIVHGHVHPGPRHERTDDEEQGLVGQTRPEMRQVELQA</sequence>
<feature type="compositionally biased region" description="Basic and acidic residues" evidence="1">
    <location>
        <begin position="319"/>
        <end position="328"/>
    </location>
</feature>
<feature type="transmembrane region" description="Helical" evidence="2">
    <location>
        <begin position="86"/>
        <end position="107"/>
    </location>
</feature>
<keyword evidence="2" id="KW-0812">Transmembrane</keyword>
<keyword evidence="2" id="KW-1133">Transmembrane helix</keyword>
<feature type="transmembrane region" description="Helical" evidence="2">
    <location>
        <begin position="252"/>
        <end position="271"/>
    </location>
</feature>
<dbReference type="AlphaFoldDB" id="A0A9P4S2D4"/>
<name>A0A9P4S2D4_9PEZI</name>
<evidence type="ECO:0000313" key="4">
    <source>
        <dbReference type="Proteomes" id="UP000799429"/>
    </source>
</evidence>
<gene>
    <name evidence="3" type="ORF">M501DRAFT_983190</name>
</gene>
<feature type="transmembrane region" description="Helical" evidence="2">
    <location>
        <begin position="63"/>
        <end position="80"/>
    </location>
</feature>
<evidence type="ECO:0000313" key="3">
    <source>
        <dbReference type="EMBL" id="KAF2834946.1"/>
    </source>
</evidence>
<dbReference type="Proteomes" id="UP000799429">
    <property type="component" value="Unassembled WGS sequence"/>
</dbReference>
<keyword evidence="4" id="KW-1185">Reference proteome</keyword>
<feature type="transmembrane region" description="Helical" evidence="2">
    <location>
        <begin position="213"/>
        <end position="232"/>
    </location>
</feature>
<evidence type="ECO:0000256" key="2">
    <source>
        <dbReference type="SAM" id="Phobius"/>
    </source>
</evidence>
<feature type="region of interest" description="Disordered" evidence="1">
    <location>
        <begin position="296"/>
        <end position="328"/>
    </location>
</feature>
<evidence type="ECO:0000256" key="1">
    <source>
        <dbReference type="SAM" id="MobiDB-lite"/>
    </source>
</evidence>
<reference evidence="3" key="1">
    <citation type="journal article" date="2020" name="Stud. Mycol.">
        <title>101 Dothideomycetes genomes: a test case for predicting lifestyles and emergence of pathogens.</title>
        <authorList>
            <person name="Haridas S."/>
            <person name="Albert R."/>
            <person name="Binder M."/>
            <person name="Bloem J."/>
            <person name="Labutti K."/>
            <person name="Salamov A."/>
            <person name="Andreopoulos B."/>
            <person name="Baker S."/>
            <person name="Barry K."/>
            <person name="Bills G."/>
            <person name="Bluhm B."/>
            <person name="Cannon C."/>
            <person name="Castanera R."/>
            <person name="Culley D."/>
            <person name="Daum C."/>
            <person name="Ezra D."/>
            <person name="Gonzalez J."/>
            <person name="Henrissat B."/>
            <person name="Kuo A."/>
            <person name="Liang C."/>
            <person name="Lipzen A."/>
            <person name="Lutzoni F."/>
            <person name="Magnuson J."/>
            <person name="Mondo S."/>
            <person name="Nolan M."/>
            <person name="Ohm R."/>
            <person name="Pangilinan J."/>
            <person name="Park H.-J."/>
            <person name="Ramirez L."/>
            <person name="Alfaro M."/>
            <person name="Sun H."/>
            <person name="Tritt A."/>
            <person name="Yoshinaga Y."/>
            <person name="Zwiers L.-H."/>
            <person name="Turgeon B."/>
            <person name="Goodwin S."/>
            <person name="Spatafora J."/>
            <person name="Crous P."/>
            <person name="Grigoriev I."/>
        </authorList>
    </citation>
    <scope>NUCLEOTIDE SEQUENCE</scope>
    <source>
        <strain evidence="3">CBS 101060</strain>
    </source>
</reference>
<dbReference type="OrthoDB" id="3945378at2759"/>